<dbReference type="GO" id="GO:0046872">
    <property type="term" value="F:metal ion binding"/>
    <property type="evidence" value="ECO:0007669"/>
    <property type="project" value="UniProtKB-KW"/>
</dbReference>
<sequence length="162" mass="17363">MWIGFGEDAHRLEPGRKLMLGGVEIASDRGPVAHSDGDALLHAIADAVLSAVGAGDIGEIFPDSDPRWAGLAGAELLEQVLELAGAHPLRCERPRCGRVRQVRAVVTLDRPKLAPYREAMRRRIAELVGLEPGDVSVAFKTSEGLAPDHVQARVLVVLEPQA</sequence>
<comment type="catalytic activity">
    <reaction evidence="1 7 8">
        <text>4-CDP-2-C-methyl-D-erythritol 2-phosphate = 2-C-methyl-D-erythritol 2,4-cyclic diphosphate + CMP</text>
        <dbReference type="Rhea" id="RHEA:23864"/>
        <dbReference type="ChEBI" id="CHEBI:57919"/>
        <dbReference type="ChEBI" id="CHEBI:58483"/>
        <dbReference type="ChEBI" id="CHEBI:60377"/>
        <dbReference type="EC" id="4.6.1.12"/>
    </reaction>
</comment>
<evidence type="ECO:0000256" key="5">
    <source>
        <dbReference type="ARBA" id="ARBA00023229"/>
    </source>
</evidence>
<feature type="binding site" evidence="7">
    <location>
        <position position="8"/>
    </location>
    <ligand>
        <name>a divalent metal cation</name>
        <dbReference type="ChEBI" id="CHEBI:60240"/>
    </ligand>
</feature>
<organism evidence="10">
    <name type="scientific">Oceanithermus profundus</name>
    <dbReference type="NCBI Taxonomy" id="187137"/>
    <lineage>
        <taxon>Bacteria</taxon>
        <taxon>Thermotogati</taxon>
        <taxon>Deinococcota</taxon>
        <taxon>Deinococci</taxon>
        <taxon>Thermales</taxon>
        <taxon>Thermaceae</taxon>
        <taxon>Oceanithermus</taxon>
    </lineage>
</organism>
<feature type="binding site" evidence="7">
    <location>
        <begin position="56"/>
        <end position="58"/>
    </location>
    <ligand>
        <name>4-CDP-2-C-methyl-D-erythritol 2-phosphate</name>
        <dbReference type="ChEBI" id="CHEBI:57919"/>
    </ligand>
</feature>
<feature type="binding site" evidence="7">
    <location>
        <begin position="34"/>
        <end position="35"/>
    </location>
    <ligand>
        <name>4-CDP-2-C-methyl-D-erythritol 2-phosphate</name>
        <dbReference type="ChEBI" id="CHEBI:57919"/>
    </ligand>
</feature>
<feature type="binding site" evidence="7">
    <location>
        <position position="42"/>
    </location>
    <ligand>
        <name>a divalent metal cation</name>
        <dbReference type="ChEBI" id="CHEBI:60240"/>
    </ligand>
</feature>
<dbReference type="Gene3D" id="3.30.1330.50">
    <property type="entry name" value="2-C-methyl-D-erythritol 2,4-cyclodiphosphate synthase"/>
    <property type="match status" value="1"/>
</dbReference>
<feature type="domain" description="2-C-methyl-D-erythritol 2,4-cyclodiphosphate synthase" evidence="9">
    <location>
        <begin position="1"/>
        <end position="155"/>
    </location>
</feature>
<evidence type="ECO:0000256" key="1">
    <source>
        <dbReference type="ARBA" id="ARBA00000200"/>
    </source>
</evidence>
<evidence type="ECO:0000259" key="9">
    <source>
        <dbReference type="Pfam" id="PF02542"/>
    </source>
</evidence>
<comment type="similarity">
    <text evidence="7 8">Belongs to the IspF family.</text>
</comment>
<dbReference type="HAMAP" id="MF_00107">
    <property type="entry name" value="IspF"/>
    <property type="match status" value="1"/>
</dbReference>
<comment type="caution">
    <text evidence="10">The sequence shown here is derived from an EMBL/GenBank/DDBJ whole genome shotgun (WGS) entry which is preliminary data.</text>
</comment>
<comment type="caution">
    <text evidence="7">Lacks conserved residue(s) required for the propagation of feature annotation.</text>
</comment>
<dbReference type="InterPro" id="IPR036571">
    <property type="entry name" value="MECDP_synthase_sf"/>
</dbReference>
<comment type="subunit">
    <text evidence="7">Homotrimer.</text>
</comment>
<comment type="function">
    <text evidence="7">Involved in the biosynthesis of isopentenyl diphosphate (IPP) and dimethylallyl diphosphate (DMAPP), two major building blocks of isoprenoid compounds. Catalyzes the conversion of 4-diphosphocytidyl-2-C-methyl-D-erythritol 2-phosphate (CDP-ME2P) to 2-C-methyl-D-erythritol 2,4-cyclodiphosphate (ME-CPP) with a corresponding release of cytidine 5-monophosphate (CMP).</text>
</comment>
<dbReference type="AlphaFoldDB" id="A0A7C4ZRZ2"/>
<comment type="pathway">
    <text evidence="2 7">Isoprenoid biosynthesis; isopentenyl diphosphate biosynthesis via DXP pathway; isopentenyl diphosphate from 1-deoxy-D-xylulose 5-phosphate: step 4/6.</text>
</comment>
<dbReference type="CDD" id="cd00554">
    <property type="entry name" value="MECDP_synthase"/>
    <property type="match status" value="1"/>
</dbReference>
<evidence type="ECO:0000313" key="10">
    <source>
        <dbReference type="EMBL" id="HGY10040.1"/>
    </source>
</evidence>
<dbReference type="EMBL" id="DRPZ01000212">
    <property type="protein sequence ID" value="HGY10040.1"/>
    <property type="molecule type" value="Genomic_DNA"/>
</dbReference>
<comment type="cofactor">
    <cofactor evidence="7">
        <name>a divalent metal cation</name>
        <dbReference type="ChEBI" id="CHEBI:60240"/>
    </cofactor>
    <text evidence="7">Binds 1 divalent metal cation per subunit.</text>
</comment>
<evidence type="ECO:0000256" key="3">
    <source>
        <dbReference type="ARBA" id="ARBA00012579"/>
    </source>
</evidence>
<dbReference type="PANTHER" id="PTHR43181:SF1">
    <property type="entry name" value="2-C-METHYL-D-ERYTHRITOL 2,4-CYCLODIPHOSPHATE SYNTHASE, CHLOROPLASTIC"/>
    <property type="match status" value="1"/>
</dbReference>
<dbReference type="Pfam" id="PF02542">
    <property type="entry name" value="YgbB"/>
    <property type="match status" value="1"/>
</dbReference>
<feature type="site" description="Transition state stabilizer" evidence="7">
    <location>
        <position position="34"/>
    </location>
</feature>
<feature type="site" description="Transition state stabilizer" evidence="7">
    <location>
        <position position="141"/>
    </location>
</feature>
<dbReference type="Proteomes" id="UP000885759">
    <property type="component" value="Unassembled WGS sequence"/>
</dbReference>
<evidence type="ECO:0000256" key="4">
    <source>
        <dbReference type="ARBA" id="ARBA00022723"/>
    </source>
</evidence>
<feature type="binding site" evidence="7">
    <location>
        <begin position="61"/>
        <end position="65"/>
    </location>
    <ligand>
        <name>4-CDP-2-C-methyl-D-erythritol 2-phosphate</name>
        <dbReference type="ChEBI" id="CHEBI:57919"/>
    </ligand>
</feature>
<accession>A0A7C4ZRZ2</accession>
<gene>
    <name evidence="7 10" type="primary">ispF</name>
    <name evidence="10" type="ORF">ENK37_08335</name>
</gene>
<dbReference type="PANTHER" id="PTHR43181">
    <property type="entry name" value="2-C-METHYL-D-ERYTHRITOL 2,4-CYCLODIPHOSPHATE SYNTHASE, CHLOROPLASTIC"/>
    <property type="match status" value="1"/>
</dbReference>
<keyword evidence="6 7" id="KW-0456">Lyase</keyword>
<dbReference type="GO" id="GO:0016114">
    <property type="term" value="P:terpenoid biosynthetic process"/>
    <property type="evidence" value="ECO:0007669"/>
    <property type="project" value="InterPro"/>
</dbReference>
<evidence type="ECO:0000256" key="2">
    <source>
        <dbReference type="ARBA" id="ARBA00004709"/>
    </source>
</evidence>
<dbReference type="InterPro" id="IPR003526">
    <property type="entry name" value="MECDP_synthase"/>
</dbReference>
<dbReference type="SUPFAM" id="SSF69765">
    <property type="entry name" value="IpsF-like"/>
    <property type="match status" value="1"/>
</dbReference>
<evidence type="ECO:0000256" key="6">
    <source>
        <dbReference type="ARBA" id="ARBA00023239"/>
    </source>
</evidence>
<keyword evidence="4 7" id="KW-0479">Metal-binding</keyword>
<dbReference type="PROSITE" id="PS01350">
    <property type="entry name" value="ISPF"/>
    <property type="match status" value="1"/>
</dbReference>
<dbReference type="GO" id="GO:0019288">
    <property type="term" value="P:isopentenyl diphosphate biosynthetic process, methylerythritol 4-phosphate pathway"/>
    <property type="evidence" value="ECO:0007669"/>
    <property type="project" value="UniProtKB-UniRule"/>
</dbReference>
<dbReference type="EC" id="4.6.1.12" evidence="3 7"/>
<reference evidence="10" key="1">
    <citation type="journal article" date="2020" name="mSystems">
        <title>Genome- and Community-Level Interaction Insights into Carbon Utilization and Element Cycling Functions of Hydrothermarchaeota in Hydrothermal Sediment.</title>
        <authorList>
            <person name="Zhou Z."/>
            <person name="Liu Y."/>
            <person name="Xu W."/>
            <person name="Pan J."/>
            <person name="Luo Z.H."/>
            <person name="Li M."/>
        </authorList>
    </citation>
    <scope>NUCLEOTIDE SEQUENCE [LARGE SCALE GENOMIC DNA]</scope>
    <source>
        <strain evidence="10">HyVt-570</strain>
    </source>
</reference>
<feature type="binding site" evidence="7">
    <location>
        <begin position="8"/>
        <end position="10"/>
    </location>
    <ligand>
        <name>4-CDP-2-C-methyl-D-erythritol 2-phosphate</name>
        <dbReference type="ChEBI" id="CHEBI:57919"/>
    </ligand>
</feature>
<dbReference type="InterPro" id="IPR020555">
    <property type="entry name" value="MECDP_synthase_CS"/>
</dbReference>
<feature type="binding site" evidence="7">
    <location>
        <position position="10"/>
    </location>
    <ligand>
        <name>a divalent metal cation</name>
        <dbReference type="ChEBI" id="CHEBI:60240"/>
    </ligand>
</feature>
<dbReference type="NCBIfam" id="TIGR00151">
    <property type="entry name" value="ispF"/>
    <property type="match status" value="1"/>
</dbReference>
<name>A0A7C4ZRZ2_9DEIN</name>
<dbReference type="GO" id="GO:0008685">
    <property type="term" value="F:2-C-methyl-D-erythritol 2,4-cyclodiphosphate synthase activity"/>
    <property type="evidence" value="ECO:0007669"/>
    <property type="project" value="UniProtKB-UniRule"/>
</dbReference>
<protein>
    <recommendedName>
        <fullName evidence="3 7">2-C-methyl-D-erythritol 2,4-cyclodiphosphate synthase</fullName>
        <shortName evidence="7">MECDP-synthase</shortName>
        <shortName evidence="7">MECPP-synthase</shortName>
        <shortName evidence="7">MECPS</shortName>
        <ecNumber evidence="3 7">4.6.1.12</ecNumber>
    </recommendedName>
</protein>
<evidence type="ECO:0000256" key="7">
    <source>
        <dbReference type="HAMAP-Rule" id="MF_00107"/>
    </source>
</evidence>
<keyword evidence="5 7" id="KW-0414">Isoprene biosynthesis</keyword>
<evidence type="ECO:0000256" key="8">
    <source>
        <dbReference type="RuleBase" id="RU004395"/>
    </source>
</evidence>
<proteinExistence type="inferred from homology"/>
<dbReference type="UniPathway" id="UPA00056">
    <property type="reaction ID" value="UER00095"/>
</dbReference>